<protein>
    <submittedName>
        <fullName evidence="6">AraC family transcriptional regulator</fullName>
    </submittedName>
</protein>
<dbReference type="PANTHER" id="PTHR43280">
    <property type="entry name" value="ARAC-FAMILY TRANSCRIPTIONAL REGULATOR"/>
    <property type="match status" value="1"/>
</dbReference>
<keyword evidence="2" id="KW-0238">DNA-binding</keyword>
<dbReference type="GO" id="GO:0003700">
    <property type="term" value="F:DNA-binding transcription factor activity"/>
    <property type="evidence" value="ECO:0007669"/>
    <property type="project" value="InterPro"/>
</dbReference>
<evidence type="ECO:0000256" key="4">
    <source>
        <dbReference type="SAM" id="MobiDB-lite"/>
    </source>
</evidence>
<evidence type="ECO:0000256" key="1">
    <source>
        <dbReference type="ARBA" id="ARBA00023015"/>
    </source>
</evidence>
<evidence type="ECO:0000313" key="6">
    <source>
        <dbReference type="EMBL" id="RMC34259.1"/>
    </source>
</evidence>
<keyword evidence="7" id="KW-1185">Reference proteome</keyword>
<comment type="caution">
    <text evidence="6">The sequence shown here is derived from an EMBL/GenBank/DDBJ whole genome shotgun (WGS) entry which is preliminary data.</text>
</comment>
<gene>
    <name evidence="6" type="ORF">C9E81_13930</name>
</gene>
<dbReference type="InterPro" id="IPR009057">
    <property type="entry name" value="Homeodomain-like_sf"/>
</dbReference>
<feature type="domain" description="HTH araC/xylS-type" evidence="5">
    <location>
        <begin position="281"/>
        <end position="379"/>
    </location>
</feature>
<sequence>MNIFWFPSCRVARVRRQFTRTVYEFTVSMASYGRTDWEGGFPFSPSPFAERSPTSRHRLTGDSLSKTGINDAHIPEGRAVNLSAHRHDMPRHEPLYPPMAPNALPVASRPFAQRPVVRQSGLRLLPLASFVWGSRAKPPRPRTRADHLLLWVIAGHLQLDFPRQQHVMGKDAVRYIPAGTAFAALPMTGTEGYALLLAPGLLHETDPPFPRHALSGSVGEAAEALLATLKELAAESAKPNSGKAIHCLLGVLALRLARLEPPRANAARPPLPGEAQRPLVERFIALAMANLHQGRTIADLADELGTGTAALDDACRNARGKRAIELMHELRLQRAVEMLRETTRDPAQIARELGYTSHAHFTRSFVAATGRLPETFRDQSGRDQPD</sequence>
<dbReference type="Pfam" id="PF12833">
    <property type="entry name" value="HTH_18"/>
    <property type="match status" value="1"/>
</dbReference>
<dbReference type="EMBL" id="QOKZ01000005">
    <property type="protein sequence ID" value="RMC34259.1"/>
    <property type="molecule type" value="Genomic_DNA"/>
</dbReference>
<accession>A0A3M0M9E0</accession>
<dbReference type="InterPro" id="IPR018060">
    <property type="entry name" value="HTH_AraC"/>
</dbReference>
<evidence type="ECO:0000259" key="5">
    <source>
        <dbReference type="PROSITE" id="PS01124"/>
    </source>
</evidence>
<proteinExistence type="predicted"/>
<dbReference type="GO" id="GO:0043565">
    <property type="term" value="F:sequence-specific DNA binding"/>
    <property type="evidence" value="ECO:0007669"/>
    <property type="project" value="InterPro"/>
</dbReference>
<reference evidence="6 7" key="1">
    <citation type="submission" date="2018-07" db="EMBL/GenBank/DDBJ databases">
        <authorList>
            <person name="Zhang Y."/>
            <person name="Wang L."/>
            <person name="Ma S."/>
        </authorList>
    </citation>
    <scope>NUCLEOTIDE SEQUENCE [LARGE SCALE GENOMIC DNA]</scope>
    <source>
        <strain evidence="6 7">4-2</strain>
    </source>
</reference>
<dbReference type="Proteomes" id="UP000273516">
    <property type="component" value="Unassembled WGS sequence"/>
</dbReference>
<keyword evidence="3" id="KW-0804">Transcription</keyword>
<dbReference type="PROSITE" id="PS01124">
    <property type="entry name" value="HTH_ARAC_FAMILY_2"/>
    <property type="match status" value="1"/>
</dbReference>
<evidence type="ECO:0000256" key="3">
    <source>
        <dbReference type="ARBA" id="ARBA00023163"/>
    </source>
</evidence>
<dbReference type="SUPFAM" id="SSF46689">
    <property type="entry name" value="Homeodomain-like"/>
    <property type="match status" value="1"/>
</dbReference>
<feature type="region of interest" description="Disordered" evidence="4">
    <location>
        <begin position="46"/>
        <end position="70"/>
    </location>
</feature>
<dbReference type="PANTHER" id="PTHR43280:SF2">
    <property type="entry name" value="HTH-TYPE TRANSCRIPTIONAL REGULATOR EXSA"/>
    <property type="match status" value="1"/>
</dbReference>
<dbReference type="Gene3D" id="1.10.10.60">
    <property type="entry name" value="Homeodomain-like"/>
    <property type="match status" value="1"/>
</dbReference>
<evidence type="ECO:0000313" key="7">
    <source>
        <dbReference type="Proteomes" id="UP000273516"/>
    </source>
</evidence>
<dbReference type="SMART" id="SM00342">
    <property type="entry name" value="HTH_ARAC"/>
    <property type="match status" value="1"/>
</dbReference>
<dbReference type="AlphaFoldDB" id="A0A3M0M9E0"/>
<name>A0A3M0M9E0_9RHOB</name>
<keyword evidence="1" id="KW-0805">Transcription regulation</keyword>
<organism evidence="6 7">
    <name type="scientific">Paracoccus alkanivorans</name>
    <dbReference type="NCBI Taxonomy" id="2116655"/>
    <lineage>
        <taxon>Bacteria</taxon>
        <taxon>Pseudomonadati</taxon>
        <taxon>Pseudomonadota</taxon>
        <taxon>Alphaproteobacteria</taxon>
        <taxon>Rhodobacterales</taxon>
        <taxon>Paracoccaceae</taxon>
        <taxon>Paracoccus</taxon>
    </lineage>
</organism>
<evidence type="ECO:0000256" key="2">
    <source>
        <dbReference type="ARBA" id="ARBA00023125"/>
    </source>
</evidence>
<dbReference type="OrthoDB" id="9814125at2"/>